<protein>
    <submittedName>
        <fullName evidence="7">Alcohol dehydrogenase</fullName>
    </submittedName>
</protein>
<dbReference type="InterPro" id="IPR018211">
    <property type="entry name" value="ADH_Fe_CS"/>
</dbReference>
<dbReference type="CDD" id="cd08189">
    <property type="entry name" value="Fe-ADH-like"/>
    <property type="match status" value="1"/>
</dbReference>
<dbReference type="OrthoDB" id="9815791at2"/>
<comment type="caution">
    <text evidence="7">The sequence shown here is derived from an EMBL/GenBank/DDBJ whole genome shotgun (WGS) entry which is preliminary data.</text>
</comment>
<reference evidence="8" key="2">
    <citation type="submission" date="2019-06" db="EMBL/GenBank/DDBJ databases">
        <title>Co-occurence of chitin degradation, pigmentation and bioactivity in marine Pseudoalteromonas.</title>
        <authorList>
            <person name="Sonnenschein E.C."/>
            <person name="Bech P.K."/>
        </authorList>
    </citation>
    <scope>NUCLEOTIDE SEQUENCE [LARGE SCALE GENOMIC DNA]</scope>
    <source>
        <strain evidence="8">S3790</strain>
    </source>
</reference>
<organism evidence="7 8">
    <name type="scientific">Pseudoalteromonas aurantia</name>
    <dbReference type="NCBI Taxonomy" id="43654"/>
    <lineage>
        <taxon>Bacteria</taxon>
        <taxon>Pseudomonadati</taxon>
        <taxon>Pseudomonadota</taxon>
        <taxon>Gammaproteobacteria</taxon>
        <taxon>Alteromonadales</taxon>
        <taxon>Pseudoalteromonadaceae</taxon>
        <taxon>Pseudoalteromonas</taxon>
    </lineage>
</organism>
<dbReference type="SUPFAM" id="SSF56796">
    <property type="entry name" value="Dehydroquinate synthase-like"/>
    <property type="match status" value="1"/>
</dbReference>
<evidence type="ECO:0000313" key="7">
    <source>
        <dbReference type="EMBL" id="TMO70464.1"/>
    </source>
</evidence>
<dbReference type="EMBL" id="PNBX01000003">
    <property type="protein sequence ID" value="TMO70464.1"/>
    <property type="molecule type" value="Genomic_DNA"/>
</dbReference>
<comment type="similarity">
    <text evidence="2">Belongs to the iron-containing alcohol dehydrogenase family.</text>
</comment>
<dbReference type="InterPro" id="IPR001670">
    <property type="entry name" value="ADH_Fe/GldA"/>
</dbReference>
<dbReference type="Gene3D" id="3.40.50.1970">
    <property type="match status" value="1"/>
</dbReference>
<gene>
    <name evidence="7" type="ORF">CWC19_01215</name>
</gene>
<name>A0A5S3VDS7_9GAMM</name>
<evidence type="ECO:0000313" key="8">
    <source>
        <dbReference type="Proteomes" id="UP000307217"/>
    </source>
</evidence>
<dbReference type="GO" id="GO:0046872">
    <property type="term" value="F:metal ion binding"/>
    <property type="evidence" value="ECO:0007669"/>
    <property type="project" value="InterPro"/>
</dbReference>
<keyword evidence="4" id="KW-0520">NAD</keyword>
<comment type="cofactor">
    <cofactor evidence="1">
        <name>Fe cation</name>
        <dbReference type="ChEBI" id="CHEBI:24875"/>
    </cofactor>
</comment>
<dbReference type="GO" id="GO:0004022">
    <property type="term" value="F:alcohol dehydrogenase (NAD+) activity"/>
    <property type="evidence" value="ECO:0007669"/>
    <property type="project" value="TreeGrafter"/>
</dbReference>
<dbReference type="PROSITE" id="PS00060">
    <property type="entry name" value="ADH_IRON_2"/>
    <property type="match status" value="1"/>
</dbReference>
<dbReference type="Gene3D" id="1.20.1090.10">
    <property type="entry name" value="Dehydroquinate synthase-like - alpha domain"/>
    <property type="match status" value="1"/>
</dbReference>
<sequence>MFFLYRLYHFILKCVVIFIGIPNPQLHKNKSGLTNAIKALQLTEQSYVLLITDRTLQELGIPTSIISEVQRQKLNVMIFNQVLPNPTIENVQQGFALYKKYQCQAIISVGGGSVIDCAKLIGAKAVRPNKAITEFKGLFKVLKRLPPNIAIPTTAGTGSETTVAAVVNCPNTHLKYAATDFVLVPHHAVLLPELTTSLPPHITATTAIDALTHAIEALLSINCMTFSQNRALEACALIFDNLPTAYSEATHSYARSQLLSASFYAGQAFTRTSVGYIHAISHQLSANYNTPHGLANAILLMPVLRWYGERIQSRMALIARHCQLTSRIHPIERQADDALNAIEQLLIQCKIPNSFTEIKAEDIQNLARAALNEAHPDYPVPVFMSHHECENIIKSVSTVN</sequence>
<dbReference type="InterPro" id="IPR039697">
    <property type="entry name" value="Alcohol_dehydrogenase_Fe"/>
</dbReference>
<evidence type="ECO:0000259" key="5">
    <source>
        <dbReference type="Pfam" id="PF00465"/>
    </source>
</evidence>
<feature type="domain" description="Fe-containing alcohol dehydrogenase-like C-terminal" evidence="6">
    <location>
        <begin position="203"/>
        <end position="395"/>
    </location>
</feature>
<evidence type="ECO:0000256" key="2">
    <source>
        <dbReference type="ARBA" id="ARBA00007358"/>
    </source>
</evidence>
<evidence type="ECO:0000259" key="6">
    <source>
        <dbReference type="Pfam" id="PF25137"/>
    </source>
</evidence>
<dbReference type="FunFam" id="3.40.50.1970:FF:000003">
    <property type="entry name" value="Alcohol dehydrogenase, iron-containing"/>
    <property type="match status" value="1"/>
</dbReference>
<accession>A0A5S3VDS7</accession>
<dbReference type="AlphaFoldDB" id="A0A5S3VDS7"/>
<dbReference type="PANTHER" id="PTHR11496">
    <property type="entry name" value="ALCOHOL DEHYDROGENASE"/>
    <property type="match status" value="1"/>
</dbReference>
<dbReference type="Pfam" id="PF00465">
    <property type="entry name" value="Fe-ADH"/>
    <property type="match status" value="1"/>
</dbReference>
<keyword evidence="3" id="KW-0560">Oxidoreductase</keyword>
<evidence type="ECO:0000256" key="4">
    <source>
        <dbReference type="ARBA" id="ARBA00023027"/>
    </source>
</evidence>
<evidence type="ECO:0000256" key="3">
    <source>
        <dbReference type="ARBA" id="ARBA00023002"/>
    </source>
</evidence>
<reference evidence="7 8" key="1">
    <citation type="submission" date="2018-01" db="EMBL/GenBank/DDBJ databases">
        <authorList>
            <person name="Paulsen S."/>
            <person name="Gram L.K."/>
        </authorList>
    </citation>
    <scope>NUCLEOTIDE SEQUENCE [LARGE SCALE GENOMIC DNA]</scope>
    <source>
        <strain evidence="7 8">S3790</strain>
    </source>
</reference>
<dbReference type="RefSeq" id="WP_138589613.1">
    <property type="nucleotide sequence ID" value="NZ_PNBX01000003.1"/>
</dbReference>
<feature type="domain" description="Alcohol dehydrogenase iron-type/glycerol dehydrogenase GldA" evidence="5">
    <location>
        <begin position="40"/>
        <end position="190"/>
    </location>
</feature>
<dbReference type="InterPro" id="IPR056798">
    <property type="entry name" value="ADH_Fe_C"/>
</dbReference>
<dbReference type="PANTHER" id="PTHR11496:SF102">
    <property type="entry name" value="ALCOHOL DEHYDROGENASE 4"/>
    <property type="match status" value="1"/>
</dbReference>
<dbReference type="Pfam" id="PF25137">
    <property type="entry name" value="ADH_Fe_C"/>
    <property type="match status" value="1"/>
</dbReference>
<dbReference type="Proteomes" id="UP000307217">
    <property type="component" value="Unassembled WGS sequence"/>
</dbReference>
<evidence type="ECO:0000256" key="1">
    <source>
        <dbReference type="ARBA" id="ARBA00001962"/>
    </source>
</evidence>
<proteinExistence type="inferred from homology"/>